<protein>
    <submittedName>
        <fullName evidence="1">Uncharacterized protein</fullName>
    </submittedName>
</protein>
<evidence type="ECO:0000313" key="2">
    <source>
        <dbReference type="Proteomes" id="UP001153365"/>
    </source>
</evidence>
<gene>
    <name evidence="1" type="ORF">PPACK8108_LOCUS2052</name>
</gene>
<evidence type="ECO:0000313" key="1">
    <source>
        <dbReference type="EMBL" id="CAH7667633.1"/>
    </source>
</evidence>
<accession>A0AAV0AIS8</accession>
<dbReference type="EMBL" id="CALTRL010000363">
    <property type="protein sequence ID" value="CAH7667633.1"/>
    <property type="molecule type" value="Genomic_DNA"/>
</dbReference>
<organism evidence="1 2">
    <name type="scientific">Phakopsora pachyrhizi</name>
    <name type="common">Asian soybean rust disease fungus</name>
    <dbReference type="NCBI Taxonomy" id="170000"/>
    <lineage>
        <taxon>Eukaryota</taxon>
        <taxon>Fungi</taxon>
        <taxon>Dikarya</taxon>
        <taxon>Basidiomycota</taxon>
        <taxon>Pucciniomycotina</taxon>
        <taxon>Pucciniomycetes</taxon>
        <taxon>Pucciniales</taxon>
        <taxon>Phakopsoraceae</taxon>
        <taxon>Phakopsora</taxon>
    </lineage>
</organism>
<dbReference type="AlphaFoldDB" id="A0AAV0AIS8"/>
<name>A0AAV0AIS8_PHAPC</name>
<reference evidence="1" key="1">
    <citation type="submission" date="2022-06" db="EMBL/GenBank/DDBJ databases">
        <authorList>
            <consortium name="SYNGENTA / RWTH Aachen University"/>
        </authorList>
    </citation>
    <scope>NUCLEOTIDE SEQUENCE</scope>
</reference>
<proteinExistence type="predicted"/>
<dbReference type="Proteomes" id="UP001153365">
    <property type="component" value="Unassembled WGS sequence"/>
</dbReference>
<comment type="caution">
    <text evidence="1">The sequence shown here is derived from an EMBL/GenBank/DDBJ whole genome shotgun (WGS) entry which is preliminary data.</text>
</comment>
<sequence>MIKKRREIYFTIAVLSLGILGLDGDFFWRLNLRKIREAAVGDEQNIKGGSRSLKEPRLQKNLESNQTLDTSMAMELDHVGDQYPEDLPNLLADGISSGELKGQEVLLSGALVKVVLSNAVKIVSAIRNFLGNVTTCLFSRLTS</sequence>
<keyword evidence="2" id="KW-1185">Reference proteome</keyword>